<dbReference type="InterPro" id="IPR017517">
    <property type="entry name" value="Maleyloyr_isom"/>
</dbReference>
<dbReference type="SUPFAM" id="SSF109854">
    <property type="entry name" value="DinB/YfiT-like putative metalloenzymes"/>
    <property type="match status" value="1"/>
</dbReference>
<gene>
    <name evidence="2" type="ORF">GCM10022399_39100</name>
</gene>
<dbReference type="Pfam" id="PF11716">
    <property type="entry name" value="MDMPI_N"/>
    <property type="match status" value="1"/>
</dbReference>
<dbReference type="NCBIfam" id="TIGR03083">
    <property type="entry name" value="maleylpyruvate isomerase family mycothiol-dependent enzyme"/>
    <property type="match status" value="1"/>
</dbReference>
<dbReference type="Proteomes" id="UP001501468">
    <property type="component" value="Unassembled WGS sequence"/>
</dbReference>
<evidence type="ECO:0000313" key="3">
    <source>
        <dbReference type="Proteomes" id="UP001501468"/>
    </source>
</evidence>
<dbReference type="InterPro" id="IPR034660">
    <property type="entry name" value="DinB/YfiT-like"/>
</dbReference>
<evidence type="ECO:0000259" key="1">
    <source>
        <dbReference type="Pfam" id="PF11716"/>
    </source>
</evidence>
<name>A0ABP7EHZ5_9MICO</name>
<dbReference type="InterPro" id="IPR024344">
    <property type="entry name" value="MDMPI_metal-binding"/>
</dbReference>
<keyword evidence="3" id="KW-1185">Reference proteome</keyword>
<dbReference type="EMBL" id="BAABDC010000009">
    <property type="protein sequence ID" value="GAA3718849.1"/>
    <property type="molecule type" value="Genomic_DNA"/>
</dbReference>
<keyword evidence="2" id="KW-0413">Isomerase</keyword>
<dbReference type="GO" id="GO:0016853">
    <property type="term" value="F:isomerase activity"/>
    <property type="evidence" value="ECO:0007669"/>
    <property type="project" value="UniProtKB-KW"/>
</dbReference>
<proteinExistence type="predicted"/>
<comment type="caution">
    <text evidence="2">The sequence shown here is derived from an EMBL/GenBank/DDBJ whole genome shotgun (WGS) entry which is preliminary data.</text>
</comment>
<feature type="domain" description="Mycothiol-dependent maleylpyruvate isomerase metal-binding" evidence="1">
    <location>
        <begin position="25"/>
        <end position="104"/>
    </location>
</feature>
<reference evidence="3" key="1">
    <citation type="journal article" date="2019" name="Int. J. Syst. Evol. Microbiol.">
        <title>The Global Catalogue of Microorganisms (GCM) 10K type strain sequencing project: providing services to taxonomists for standard genome sequencing and annotation.</title>
        <authorList>
            <consortium name="The Broad Institute Genomics Platform"/>
            <consortium name="The Broad Institute Genome Sequencing Center for Infectious Disease"/>
            <person name="Wu L."/>
            <person name="Ma J."/>
        </authorList>
    </citation>
    <scope>NUCLEOTIDE SEQUENCE [LARGE SCALE GENOMIC DNA]</scope>
    <source>
        <strain evidence="3">JCM 17125</strain>
    </source>
</reference>
<evidence type="ECO:0000313" key="2">
    <source>
        <dbReference type="EMBL" id="GAA3718849.1"/>
    </source>
</evidence>
<accession>A0ABP7EHZ5</accession>
<organism evidence="2 3">
    <name type="scientific">Terrabacter ginsenosidimutans</name>
    <dbReference type="NCBI Taxonomy" id="490575"/>
    <lineage>
        <taxon>Bacteria</taxon>
        <taxon>Bacillati</taxon>
        <taxon>Actinomycetota</taxon>
        <taxon>Actinomycetes</taxon>
        <taxon>Micrococcales</taxon>
        <taxon>Intrasporangiaceae</taxon>
        <taxon>Terrabacter</taxon>
    </lineage>
</organism>
<protein>
    <submittedName>
        <fullName evidence="2">Maleylpyruvate isomerase family mycothiol-dependent enzyme</fullName>
    </submittedName>
</protein>
<dbReference type="Gene3D" id="1.20.120.450">
    <property type="entry name" value="dinb family like domain"/>
    <property type="match status" value="1"/>
</dbReference>
<sequence>MHTGTLTVLESGFMTAAEIQDLTMAERDRLVATLGSLADEAWGAPSLCAGWTVRDLTAHLLMPYELSALSLLGGLARTRFRFDRLADEWARRDSRSPEQLLTALGGIDGRRFGARGVPQVAGLSHLVAHAADVYRPLGIDHVIEPEVATIALDELVGRGRSSLPDGLLEGRRFTATDVEWSHGAGEQVAGPASALIPTLLGRDVALGELTGPGVPGVAELIAAR</sequence>